<comment type="subcellular location">
    <subcellularLocation>
        <location evidence="1">Cell membrane</location>
        <topology evidence="1">Multi-pass membrane protein</topology>
    </subcellularLocation>
</comment>
<dbReference type="PANTHER" id="PTHR22911:SF137">
    <property type="entry name" value="SOLUTE CARRIER FAMILY 35 MEMBER G2-RELATED"/>
    <property type="match status" value="1"/>
</dbReference>
<evidence type="ECO:0000313" key="11">
    <source>
        <dbReference type="Proteomes" id="UP000182762"/>
    </source>
</evidence>
<dbReference type="GeneID" id="93711290"/>
<feature type="transmembrane region" description="Helical" evidence="8">
    <location>
        <begin position="184"/>
        <end position="203"/>
    </location>
</feature>
<evidence type="ECO:0000256" key="2">
    <source>
        <dbReference type="ARBA" id="ARBA00007362"/>
    </source>
</evidence>
<comment type="caution">
    <text evidence="10">The sequence shown here is derived from an EMBL/GenBank/DDBJ whole genome shotgun (WGS) entry which is preliminary data.</text>
</comment>
<accession>A0A1I6ADH9</accession>
<keyword evidence="6 8" id="KW-1133">Transmembrane helix</keyword>
<evidence type="ECO:0000256" key="7">
    <source>
        <dbReference type="ARBA" id="ARBA00023136"/>
    </source>
</evidence>
<feature type="transmembrane region" description="Helical" evidence="8">
    <location>
        <begin position="109"/>
        <end position="125"/>
    </location>
</feature>
<organism evidence="10 11">
    <name type="scientific">Priestia endophytica DSM 13796</name>
    <dbReference type="NCBI Taxonomy" id="1121089"/>
    <lineage>
        <taxon>Bacteria</taxon>
        <taxon>Bacillati</taxon>
        <taxon>Bacillota</taxon>
        <taxon>Bacilli</taxon>
        <taxon>Bacillales</taxon>
        <taxon>Bacillaceae</taxon>
        <taxon>Priestia</taxon>
    </lineage>
</organism>
<feature type="transmembrane region" description="Helical" evidence="8">
    <location>
        <begin position="272"/>
        <end position="290"/>
    </location>
</feature>
<dbReference type="EMBL" id="FOXX01000006">
    <property type="protein sequence ID" value="SFQ66794.1"/>
    <property type="molecule type" value="Genomic_DNA"/>
</dbReference>
<dbReference type="Pfam" id="PF00892">
    <property type="entry name" value="EamA"/>
    <property type="match status" value="2"/>
</dbReference>
<evidence type="ECO:0000256" key="3">
    <source>
        <dbReference type="ARBA" id="ARBA00022448"/>
    </source>
</evidence>
<evidence type="ECO:0000256" key="6">
    <source>
        <dbReference type="ARBA" id="ARBA00022989"/>
    </source>
</evidence>
<keyword evidence="11" id="KW-1185">Reference proteome</keyword>
<feature type="domain" description="EamA" evidence="9">
    <location>
        <begin position="158"/>
        <end position="289"/>
    </location>
</feature>
<dbReference type="Proteomes" id="UP000182762">
    <property type="component" value="Unassembled WGS sequence"/>
</dbReference>
<gene>
    <name evidence="10" type="ORF">SAMN02745910_02646</name>
</gene>
<feature type="transmembrane region" description="Helical" evidence="8">
    <location>
        <begin position="42"/>
        <end position="59"/>
    </location>
</feature>
<sequence length="310" mass="34740">MEEQRTKLDSHGVAYTAAAYMMWGILPLYWKLLESVPSGEILAYRILWSFIFMILLLAFSRSFQKVKEQWKLMTKGQIVALAGASILISINWFVYIWAVNANLVVEASLGYYVNPLISVLLGVIFLKEKLNFWQLIAVLLAAVGVGILTFQYGTFPWIALSLALSFGFYGLVKKKLTLDPKVGLTLETLFVTPVALFYVLFLFANGNGILMDVSLLTFILLAGGGIVTAVPLLYFAKGAQRIPLSMVGFLQYIAPTIMLFVGTVMFHEPFSSSQLLTFMLIWIGSIIFSLSKTKFMLSHQPRFKKESSLH</sequence>
<dbReference type="NCBIfam" id="TIGR00688">
    <property type="entry name" value="rarD"/>
    <property type="match status" value="1"/>
</dbReference>
<evidence type="ECO:0000256" key="4">
    <source>
        <dbReference type="ARBA" id="ARBA00022475"/>
    </source>
</evidence>
<evidence type="ECO:0000259" key="9">
    <source>
        <dbReference type="Pfam" id="PF00892"/>
    </source>
</evidence>
<keyword evidence="3" id="KW-0813">Transport</keyword>
<keyword evidence="7 8" id="KW-0472">Membrane</keyword>
<keyword evidence="5 8" id="KW-0812">Transmembrane</keyword>
<feature type="transmembrane region" description="Helical" evidence="8">
    <location>
        <begin position="79"/>
        <end position="97"/>
    </location>
</feature>
<evidence type="ECO:0000256" key="5">
    <source>
        <dbReference type="ARBA" id="ARBA00022692"/>
    </source>
</evidence>
<name>A0A1I6ADH9_9BACI</name>
<dbReference type="InterPro" id="IPR000620">
    <property type="entry name" value="EamA_dom"/>
</dbReference>
<feature type="transmembrane region" description="Helical" evidence="8">
    <location>
        <begin position="12"/>
        <end position="30"/>
    </location>
</feature>
<feature type="transmembrane region" description="Helical" evidence="8">
    <location>
        <begin position="155"/>
        <end position="172"/>
    </location>
</feature>
<dbReference type="InterPro" id="IPR037185">
    <property type="entry name" value="EmrE-like"/>
</dbReference>
<comment type="similarity">
    <text evidence="2">Belongs to the EamA transporter family.</text>
</comment>
<dbReference type="PANTHER" id="PTHR22911">
    <property type="entry name" value="ACYL-MALONYL CONDENSING ENZYME-RELATED"/>
    <property type="match status" value="1"/>
</dbReference>
<dbReference type="InterPro" id="IPR004626">
    <property type="entry name" value="RarD"/>
</dbReference>
<dbReference type="SUPFAM" id="SSF103481">
    <property type="entry name" value="Multidrug resistance efflux transporter EmrE"/>
    <property type="match status" value="2"/>
</dbReference>
<dbReference type="RefSeq" id="WP_061805340.1">
    <property type="nucleotide sequence ID" value="NZ_FOXX01000006.1"/>
</dbReference>
<proteinExistence type="inferred from homology"/>
<evidence type="ECO:0000256" key="8">
    <source>
        <dbReference type="SAM" id="Phobius"/>
    </source>
</evidence>
<feature type="domain" description="EamA" evidence="9">
    <location>
        <begin position="12"/>
        <end position="149"/>
    </location>
</feature>
<feature type="transmembrane region" description="Helical" evidence="8">
    <location>
        <begin position="215"/>
        <end position="235"/>
    </location>
</feature>
<keyword evidence="4" id="KW-1003">Cell membrane</keyword>
<evidence type="ECO:0000256" key="1">
    <source>
        <dbReference type="ARBA" id="ARBA00004651"/>
    </source>
</evidence>
<feature type="transmembrane region" description="Helical" evidence="8">
    <location>
        <begin position="132"/>
        <end position="149"/>
    </location>
</feature>
<evidence type="ECO:0000313" key="10">
    <source>
        <dbReference type="EMBL" id="SFQ66794.1"/>
    </source>
</evidence>
<reference evidence="10 11" key="1">
    <citation type="submission" date="2016-10" db="EMBL/GenBank/DDBJ databases">
        <authorList>
            <person name="Varghese N."/>
            <person name="Submissions S."/>
        </authorList>
    </citation>
    <scope>NUCLEOTIDE SEQUENCE [LARGE SCALE GENOMIC DNA]</scope>
    <source>
        <strain evidence="10 11">DSM 13796</strain>
    </source>
</reference>
<protein>
    <submittedName>
        <fullName evidence="10">Chloramphenicol-sensitive protein RarD</fullName>
    </submittedName>
</protein>
<feature type="transmembrane region" description="Helical" evidence="8">
    <location>
        <begin position="247"/>
        <end position="266"/>
    </location>
</feature>